<protein>
    <submittedName>
        <fullName evidence="1">Uncharacterized protein</fullName>
    </submittedName>
</protein>
<gene>
    <name evidence="1" type="ORF">JIN85_20945</name>
</gene>
<accession>A0A934S8T4</accession>
<dbReference type="EMBL" id="JAENIJ010000178">
    <property type="protein sequence ID" value="MBK1884891.1"/>
    <property type="molecule type" value="Genomic_DNA"/>
</dbReference>
<evidence type="ECO:0000313" key="2">
    <source>
        <dbReference type="Proteomes" id="UP000603141"/>
    </source>
</evidence>
<organism evidence="1 2">
    <name type="scientific">Luteolibacter pohnpeiensis</name>
    <dbReference type="NCBI Taxonomy" id="454153"/>
    <lineage>
        <taxon>Bacteria</taxon>
        <taxon>Pseudomonadati</taxon>
        <taxon>Verrucomicrobiota</taxon>
        <taxon>Verrucomicrobiia</taxon>
        <taxon>Verrucomicrobiales</taxon>
        <taxon>Verrucomicrobiaceae</taxon>
        <taxon>Luteolibacter</taxon>
    </lineage>
</organism>
<evidence type="ECO:0000313" key="1">
    <source>
        <dbReference type="EMBL" id="MBK1884891.1"/>
    </source>
</evidence>
<name>A0A934S8T4_9BACT</name>
<reference evidence="1" key="1">
    <citation type="submission" date="2021-01" db="EMBL/GenBank/DDBJ databases">
        <title>Modified the classification status of verrucomicrobia.</title>
        <authorList>
            <person name="Feng X."/>
        </authorList>
    </citation>
    <scope>NUCLEOTIDE SEQUENCE</scope>
    <source>
        <strain evidence="1">KCTC 22041</strain>
    </source>
</reference>
<dbReference type="AlphaFoldDB" id="A0A934S8T4"/>
<dbReference type="Proteomes" id="UP000603141">
    <property type="component" value="Unassembled WGS sequence"/>
</dbReference>
<proteinExistence type="predicted"/>
<feature type="non-terminal residue" evidence="1">
    <location>
        <position position="131"/>
    </location>
</feature>
<keyword evidence="2" id="KW-1185">Reference proteome</keyword>
<comment type="caution">
    <text evidence="1">The sequence shown here is derived from an EMBL/GenBank/DDBJ whole genome shotgun (WGS) entry which is preliminary data.</text>
</comment>
<sequence length="131" mass="14920">MKPMNLNLTTRRAVGACPKCKARVEFDESPLMRGIVPLCDRCDAQQADSWTKQERDRAWRKYFFNRLPQGYHGAKRAEVTLLFQKIFEWSLEGNHGGIGLIGKSGIGKSHALASLLRKLEQPFLWWSGTEA</sequence>